<evidence type="ECO:0000313" key="3">
    <source>
        <dbReference type="EMBL" id="SEQ78260.1"/>
    </source>
</evidence>
<dbReference type="Gene3D" id="1.20.120.1220">
    <property type="match status" value="1"/>
</dbReference>
<keyword evidence="1" id="KW-0472">Membrane</keyword>
<evidence type="ECO:0000259" key="2">
    <source>
        <dbReference type="Pfam" id="PF01478"/>
    </source>
</evidence>
<feature type="transmembrane region" description="Helical" evidence="1">
    <location>
        <begin position="7"/>
        <end position="29"/>
    </location>
</feature>
<evidence type="ECO:0000313" key="4">
    <source>
        <dbReference type="Proteomes" id="UP000242515"/>
    </source>
</evidence>
<keyword evidence="4" id="KW-1185">Reference proteome</keyword>
<keyword evidence="1" id="KW-0812">Transmembrane</keyword>
<dbReference type="Pfam" id="PF01478">
    <property type="entry name" value="Peptidase_A24"/>
    <property type="match status" value="1"/>
</dbReference>
<evidence type="ECO:0000256" key="1">
    <source>
        <dbReference type="SAM" id="Phobius"/>
    </source>
</evidence>
<dbReference type="InterPro" id="IPR000045">
    <property type="entry name" value="Prepilin_IV_endopep_pep"/>
</dbReference>
<dbReference type="GO" id="GO:0004190">
    <property type="term" value="F:aspartic-type endopeptidase activity"/>
    <property type="evidence" value="ECO:0007669"/>
    <property type="project" value="InterPro"/>
</dbReference>
<name>A0A1H9IUJ2_9GAMM</name>
<protein>
    <submittedName>
        <fullName evidence="3">Prepilin peptidase CpaA</fullName>
    </submittedName>
</protein>
<keyword evidence="1" id="KW-1133">Transmembrane helix</keyword>
<sequence>MGKLPYLLSSVTIFAVGFFCIVCNCVGAGDVKLLSVLGMMFPLREIPDFIFLVALSGLPLILVVYGLHRFSKGIFSKTLPYGVAITSGYLLKTLM</sequence>
<feature type="domain" description="Prepilin type IV endopeptidase peptidase" evidence="2">
    <location>
        <begin position="6"/>
        <end position="61"/>
    </location>
</feature>
<dbReference type="STRING" id="988801.SAMN05216522_106190"/>
<organism evidence="3 4">
    <name type="scientific">Rosenbergiella nectarea</name>
    <dbReference type="NCBI Taxonomy" id="988801"/>
    <lineage>
        <taxon>Bacteria</taxon>
        <taxon>Pseudomonadati</taxon>
        <taxon>Pseudomonadota</taxon>
        <taxon>Gammaproteobacteria</taxon>
        <taxon>Enterobacterales</taxon>
        <taxon>Erwiniaceae</taxon>
        <taxon>Rosenbergiella</taxon>
    </lineage>
</organism>
<feature type="transmembrane region" description="Helical" evidence="1">
    <location>
        <begin position="49"/>
        <end position="67"/>
    </location>
</feature>
<dbReference type="EMBL" id="FOGC01000006">
    <property type="protein sequence ID" value="SEQ78260.1"/>
    <property type="molecule type" value="Genomic_DNA"/>
</dbReference>
<dbReference type="Proteomes" id="UP000242515">
    <property type="component" value="Unassembled WGS sequence"/>
</dbReference>
<gene>
    <name evidence="3" type="ORF">SAMN05216522_106190</name>
</gene>
<reference evidence="4" key="1">
    <citation type="submission" date="2016-10" db="EMBL/GenBank/DDBJ databases">
        <authorList>
            <person name="Varghese N."/>
            <person name="Submissions S."/>
        </authorList>
    </citation>
    <scope>NUCLEOTIDE SEQUENCE [LARGE SCALE GENOMIC DNA]</scope>
    <source>
        <strain evidence="4">8N4</strain>
    </source>
</reference>
<dbReference type="GO" id="GO:0016020">
    <property type="term" value="C:membrane"/>
    <property type="evidence" value="ECO:0007669"/>
    <property type="project" value="InterPro"/>
</dbReference>
<dbReference type="AlphaFoldDB" id="A0A1H9IUJ2"/>
<accession>A0A1H9IUJ2</accession>
<proteinExistence type="predicted"/>